<protein>
    <recommendedName>
        <fullName evidence="6">DUF4179 domain-containing protein</fullName>
    </recommendedName>
</protein>
<sequence length="381" mass="41980">MNHFELEKQLKAVKANEKPMSDKVRTRLDQTYDMLPSMETQAKPNPVRSWKRRTASISAAAAILGVCVFASGFVSPAMADSIKQIPLIGSLFSSMEVDLGLKNAATQGMTRQANSTVSYKDVKLEVKETVFDGSRAVYALEVTAPNLKDGKYDNGQEKIKLSNAIEDIRFDVIGHTSSDPESPLNQSVQYNGAGDKHPNTLIIEKNFTTFDRESAVDLPDSIVGEMLITLQGMDQPFKLEVPFTKSGRNLVHLQPEAAATSGDLTLTINNLDITPLTTHVTYTLHQKSESTLTEAQQRDLAYTNLALYDDQGNLLDSFNGIGRIDGNTLSKSNSYASVINRPEYLIIKAFHNNDGDFPSKIKDKQFIKGLVFKIDLPAATE</sequence>
<dbReference type="Pfam" id="PF18705">
    <property type="entry name" value="DUF5643"/>
    <property type="match status" value="1"/>
</dbReference>
<dbReference type="Proteomes" id="UP000637643">
    <property type="component" value="Unassembled WGS sequence"/>
</dbReference>
<keyword evidence="1" id="KW-0472">Membrane</keyword>
<evidence type="ECO:0000256" key="1">
    <source>
        <dbReference type="SAM" id="Phobius"/>
    </source>
</evidence>
<evidence type="ECO:0000259" key="3">
    <source>
        <dbReference type="Pfam" id="PF18705"/>
    </source>
</evidence>
<reference evidence="4" key="2">
    <citation type="submission" date="2020-09" db="EMBL/GenBank/DDBJ databases">
        <authorList>
            <person name="Sun Q."/>
            <person name="Zhou Y."/>
        </authorList>
    </citation>
    <scope>NUCLEOTIDE SEQUENCE</scope>
    <source>
        <strain evidence="4">CGMCC 1.16134</strain>
    </source>
</reference>
<organism evidence="4 5">
    <name type="scientific">Paenibacillus albidus</name>
    <dbReference type="NCBI Taxonomy" id="2041023"/>
    <lineage>
        <taxon>Bacteria</taxon>
        <taxon>Bacillati</taxon>
        <taxon>Bacillota</taxon>
        <taxon>Bacilli</taxon>
        <taxon>Bacillales</taxon>
        <taxon>Paenibacillaceae</taxon>
        <taxon>Paenibacillus</taxon>
    </lineage>
</organism>
<accession>A0A917BWZ4</accession>
<dbReference type="Gene3D" id="2.60.40.1630">
    <property type="entry name" value="bacillus anthracis domain"/>
    <property type="match status" value="1"/>
</dbReference>
<dbReference type="InterPro" id="IPR040680">
    <property type="entry name" value="DUF5643"/>
</dbReference>
<keyword evidence="1" id="KW-1133">Transmembrane helix</keyword>
<dbReference type="InterPro" id="IPR025436">
    <property type="entry name" value="DUF4179"/>
</dbReference>
<evidence type="ECO:0000259" key="2">
    <source>
        <dbReference type="Pfam" id="PF13786"/>
    </source>
</evidence>
<keyword evidence="5" id="KW-1185">Reference proteome</keyword>
<dbReference type="Pfam" id="PF13786">
    <property type="entry name" value="DUF4179"/>
    <property type="match status" value="1"/>
</dbReference>
<dbReference type="EMBL" id="BMKR01000002">
    <property type="protein sequence ID" value="GGF62238.1"/>
    <property type="molecule type" value="Genomic_DNA"/>
</dbReference>
<keyword evidence="1" id="KW-0812">Transmembrane</keyword>
<feature type="domain" description="DUF5643" evidence="3">
    <location>
        <begin position="256"/>
        <end position="369"/>
    </location>
</feature>
<evidence type="ECO:0000313" key="5">
    <source>
        <dbReference type="Proteomes" id="UP000637643"/>
    </source>
</evidence>
<reference evidence="4" key="1">
    <citation type="journal article" date="2014" name="Int. J. Syst. Evol. Microbiol.">
        <title>Complete genome sequence of Corynebacterium casei LMG S-19264T (=DSM 44701T), isolated from a smear-ripened cheese.</title>
        <authorList>
            <consortium name="US DOE Joint Genome Institute (JGI-PGF)"/>
            <person name="Walter F."/>
            <person name="Albersmeier A."/>
            <person name="Kalinowski J."/>
            <person name="Ruckert C."/>
        </authorList>
    </citation>
    <scope>NUCLEOTIDE SEQUENCE</scope>
    <source>
        <strain evidence="4">CGMCC 1.16134</strain>
    </source>
</reference>
<feature type="domain" description="DUF4179" evidence="2">
    <location>
        <begin position="51"/>
        <end position="142"/>
    </location>
</feature>
<comment type="caution">
    <text evidence="4">The sequence shown here is derived from an EMBL/GenBank/DDBJ whole genome shotgun (WGS) entry which is preliminary data.</text>
</comment>
<dbReference type="AlphaFoldDB" id="A0A917BWZ4"/>
<evidence type="ECO:0000313" key="4">
    <source>
        <dbReference type="EMBL" id="GGF62238.1"/>
    </source>
</evidence>
<feature type="transmembrane region" description="Helical" evidence="1">
    <location>
        <begin position="57"/>
        <end position="78"/>
    </location>
</feature>
<evidence type="ECO:0008006" key="6">
    <source>
        <dbReference type="Google" id="ProtNLM"/>
    </source>
</evidence>
<proteinExistence type="predicted"/>
<gene>
    <name evidence="4" type="ORF">GCM10010912_04220</name>
</gene>
<name>A0A917BWZ4_9BACL</name>